<accession>A0A175S0V0</accession>
<gene>
    <name evidence="1" type="ORF">NS184_01570</name>
</gene>
<dbReference type="Proteomes" id="UP000078252">
    <property type="component" value="Unassembled WGS sequence"/>
</dbReference>
<name>A0A175S0V0_9MICO</name>
<dbReference type="PATRIC" id="fig|33881.3.peg.3358"/>
<proteinExistence type="predicted"/>
<evidence type="ECO:0000313" key="1">
    <source>
        <dbReference type="EMBL" id="KTR10371.1"/>
    </source>
</evidence>
<comment type="caution">
    <text evidence="1">The sequence shown here is derived from an EMBL/GenBank/DDBJ whole genome shotgun (WGS) entry which is preliminary data.</text>
</comment>
<sequence length="168" mass="19258">MALWMFRSDLASGAKRHSVIDALLIGEVLFYAADGNTVMRYPHEPVPEETPQPDGYAACSTGKAWADNWQFDFEPLSGEEDDWVGLIWQADERRWLDAATYEPVDEDEHPELISFAEQDLQRIRRAEQIADAWYEAYLLVLINLFTDGVSIEHRRRAVRRDDLSAGLS</sequence>
<organism evidence="1 2">
    <name type="scientific">Curtobacterium luteum</name>
    <dbReference type="NCBI Taxonomy" id="33881"/>
    <lineage>
        <taxon>Bacteria</taxon>
        <taxon>Bacillati</taxon>
        <taxon>Actinomycetota</taxon>
        <taxon>Actinomycetes</taxon>
        <taxon>Micrococcales</taxon>
        <taxon>Microbacteriaceae</taxon>
        <taxon>Curtobacterium</taxon>
    </lineage>
</organism>
<reference evidence="1 2" key="1">
    <citation type="journal article" date="2016" name="Front. Microbiol.">
        <title>Genomic Resource of Rice Seed Associated Bacteria.</title>
        <authorList>
            <person name="Midha S."/>
            <person name="Bansal K."/>
            <person name="Sharma S."/>
            <person name="Kumar N."/>
            <person name="Patil P.P."/>
            <person name="Chaudhry V."/>
            <person name="Patil P.B."/>
        </authorList>
    </citation>
    <scope>NUCLEOTIDE SEQUENCE [LARGE SCALE GENOMIC DNA]</scope>
    <source>
        <strain evidence="1 2">NS184</strain>
    </source>
</reference>
<protein>
    <submittedName>
        <fullName evidence="1">Uncharacterized protein</fullName>
    </submittedName>
</protein>
<evidence type="ECO:0000313" key="2">
    <source>
        <dbReference type="Proteomes" id="UP000078252"/>
    </source>
</evidence>
<dbReference type="EMBL" id="LDQC01000009">
    <property type="protein sequence ID" value="KTR10371.1"/>
    <property type="molecule type" value="Genomic_DNA"/>
</dbReference>
<dbReference type="AlphaFoldDB" id="A0A175S0V0"/>